<name>A0A2G5EJS3_AQUCA</name>
<keyword evidence="1" id="KW-0812">Transmembrane</keyword>
<feature type="transmembrane region" description="Helical" evidence="1">
    <location>
        <begin position="55"/>
        <end position="74"/>
    </location>
</feature>
<evidence type="ECO:0000256" key="1">
    <source>
        <dbReference type="SAM" id="Phobius"/>
    </source>
</evidence>
<evidence type="ECO:0000313" key="2">
    <source>
        <dbReference type="EMBL" id="PIA56008.1"/>
    </source>
</evidence>
<accession>A0A2G5EJS3</accession>
<keyword evidence="3" id="KW-1185">Reference proteome</keyword>
<proteinExistence type="predicted"/>
<dbReference type="EMBL" id="KZ305024">
    <property type="protein sequence ID" value="PIA56008.1"/>
    <property type="molecule type" value="Genomic_DNA"/>
</dbReference>
<sequence>MNFPLPSRRFILLSLDVLLALVLLLIIGWIAFLRIRLLGIENLENPISIQSETAYQFQVSLGLLWAVFSLFITLQLTFPTHANVNVANKVKQS</sequence>
<keyword evidence="1" id="KW-1133">Transmembrane helix</keyword>
<evidence type="ECO:0000313" key="3">
    <source>
        <dbReference type="Proteomes" id="UP000230069"/>
    </source>
</evidence>
<protein>
    <submittedName>
        <fullName evidence="2">Uncharacterized protein</fullName>
    </submittedName>
</protein>
<keyword evidence="1" id="KW-0472">Membrane</keyword>
<feature type="transmembrane region" description="Helical" evidence="1">
    <location>
        <begin position="12"/>
        <end position="35"/>
    </location>
</feature>
<dbReference type="AlphaFoldDB" id="A0A2G5EJS3"/>
<reference evidence="2 3" key="1">
    <citation type="submission" date="2017-09" db="EMBL/GenBank/DDBJ databases">
        <title>WGS assembly of Aquilegia coerulea Goldsmith.</title>
        <authorList>
            <person name="Hodges S."/>
            <person name="Kramer E."/>
            <person name="Nordborg M."/>
            <person name="Tomkins J."/>
            <person name="Borevitz J."/>
            <person name="Derieg N."/>
            <person name="Yan J."/>
            <person name="Mihaltcheva S."/>
            <person name="Hayes R.D."/>
            <person name="Rokhsar D."/>
        </authorList>
    </citation>
    <scope>NUCLEOTIDE SEQUENCE [LARGE SCALE GENOMIC DNA]</scope>
    <source>
        <strain evidence="3">cv. Goldsmith</strain>
    </source>
</reference>
<dbReference type="Proteomes" id="UP000230069">
    <property type="component" value="Unassembled WGS sequence"/>
</dbReference>
<gene>
    <name evidence="2" type="ORF">AQUCO_00700376v1</name>
</gene>
<dbReference type="InParanoid" id="A0A2G5EJS3"/>
<organism evidence="2 3">
    <name type="scientific">Aquilegia coerulea</name>
    <name type="common">Rocky mountain columbine</name>
    <dbReference type="NCBI Taxonomy" id="218851"/>
    <lineage>
        <taxon>Eukaryota</taxon>
        <taxon>Viridiplantae</taxon>
        <taxon>Streptophyta</taxon>
        <taxon>Embryophyta</taxon>
        <taxon>Tracheophyta</taxon>
        <taxon>Spermatophyta</taxon>
        <taxon>Magnoliopsida</taxon>
        <taxon>Ranunculales</taxon>
        <taxon>Ranunculaceae</taxon>
        <taxon>Thalictroideae</taxon>
        <taxon>Aquilegia</taxon>
    </lineage>
</organism>